<accession>A0AAN7YDJ0</accession>
<sequence length="149" mass="15368">MNTQITPRPQRCSPALCVSAEQRDVPAGTHSPGGDRAVRGGPAERLQLPGVSSAPGPRQLPPCPSGADSLLLGDDSLHRWGGGQQQTERSLSFCRGTVPVGGPDRTGQCGTVRVLPAAGLQDLLLRVRVLLQARSGSGGGGGTSAYRPR</sequence>
<evidence type="ECO:0000256" key="1">
    <source>
        <dbReference type="SAM" id="MobiDB-lite"/>
    </source>
</evidence>
<feature type="region of interest" description="Disordered" evidence="1">
    <location>
        <begin position="23"/>
        <end position="88"/>
    </location>
</feature>
<gene>
    <name evidence="2" type="ORF">PBY51_018450</name>
</gene>
<dbReference type="AlphaFoldDB" id="A0AAN7YDJ0"/>
<comment type="caution">
    <text evidence="2">The sequence shown here is derived from an EMBL/GenBank/DDBJ whole genome shotgun (WGS) entry which is preliminary data.</text>
</comment>
<dbReference type="Proteomes" id="UP001346869">
    <property type="component" value="Unassembled WGS sequence"/>
</dbReference>
<keyword evidence="3" id="KW-1185">Reference proteome</keyword>
<proteinExistence type="predicted"/>
<evidence type="ECO:0000313" key="3">
    <source>
        <dbReference type="Proteomes" id="UP001346869"/>
    </source>
</evidence>
<protein>
    <submittedName>
        <fullName evidence="2">Uncharacterized protein</fullName>
    </submittedName>
</protein>
<reference evidence="2 3" key="2">
    <citation type="journal article" date="2023" name="Mol. Biol. Evol.">
        <title>Genomics of Secondarily Temperate Adaptation in the Only Non-Antarctic Icefish.</title>
        <authorList>
            <person name="Rivera-Colon A.G."/>
            <person name="Rayamajhi N."/>
            <person name="Minhas B.F."/>
            <person name="Madrigal G."/>
            <person name="Bilyk K.T."/>
            <person name="Yoon V."/>
            <person name="Hune M."/>
            <person name="Gregory S."/>
            <person name="Cheng C.H.C."/>
            <person name="Catchen J.M."/>
        </authorList>
    </citation>
    <scope>NUCLEOTIDE SEQUENCE [LARGE SCALE GENOMIC DNA]</scope>
    <source>
        <strain evidence="2">JMC-PN-2008</strain>
    </source>
</reference>
<evidence type="ECO:0000313" key="2">
    <source>
        <dbReference type="EMBL" id="KAK5873407.1"/>
    </source>
</evidence>
<organism evidence="2 3">
    <name type="scientific">Eleginops maclovinus</name>
    <name type="common">Patagonian blennie</name>
    <name type="synonym">Eleginus maclovinus</name>
    <dbReference type="NCBI Taxonomy" id="56733"/>
    <lineage>
        <taxon>Eukaryota</taxon>
        <taxon>Metazoa</taxon>
        <taxon>Chordata</taxon>
        <taxon>Craniata</taxon>
        <taxon>Vertebrata</taxon>
        <taxon>Euteleostomi</taxon>
        <taxon>Actinopterygii</taxon>
        <taxon>Neopterygii</taxon>
        <taxon>Teleostei</taxon>
        <taxon>Neoteleostei</taxon>
        <taxon>Acanthomorphata</taxon>
        <taxon>Eupercaria</taxon>
        <taxon>Perciformes</taxon>
        <taxon>Notothenioidei</taxon>
        <taxon>Eleginopidae</taxon>
        <taxon>Eleginops</taxon>
    </lineage>
</organism>
<dbReference type="EMBL" id="JAUZQC010000003">
    <property type="protein sequence ID" value="KAK5873407.1"/>
    <property type="molecule type" value="Genomic_DNA"/>
</dbReference>
<reference evidence="2 3" key="1">
    <citation type="journal article" date="2023" name="Genes (Basel)">
        <title>Chromosome-Level Genome Assembly and Circadian Gene Repertoire of the Patagonia Blennie Eleginops maclovinus-The Closest Ancestral Proxy of Antarctic Cryonotothenioids.</title>
        <authorList>
            <person name="Cheng C.C."/>
            <person name="Rivera-Colon A.G."/>
            <person name="Minhas B.F."/>
            <person name="Wilson L."/>
            <person name="Rayamajhi N."/>
            <person name="Vargas-Chacoff L."/>
            <person name="Catchen J.M."/>
        </authorList>
    </citation>
    <scope>NUCLEOTIDE SEQUENCE [LARGE SCALE GENOMIC DNA]</scope>
    <source>
        <strain evidence="2">JMC-PN-2008</strain>
    </source>
</reference>
<feature type="compositionally biased region" description="Low complexity" evidence="1">
    <location>
        <begin position="65"/>
        <end position="74"/>
    </location>
</feature>
<name>A0AAN7YDJ0_ELEMC</name>